<evidence type="ECO:0000313" key="5">
    <source>
        <dbReference type="RefSeq" id="XP_065651503.1"/>
    </source>
</evidence>
<dbReference type="RefSeq" id="XP_065651503.1">
    <property type="nucleotide sequence ID" value="XM_065795431.1"/>
</dbReference>
<dbReference type="Pfam" id="PF00059">
    <property type="entry name" value="Lectin_C"/>
    <property type="match status" value="2"/>
</dbReference>
<name>A0ABM4BQU1_HYDVU</name>
<dbReference type="CDD" id="cd00037">
    <property type="entry name" value="CLECT"/>
    <property type="match status" value="2"/>
</dbReference>
<organism evidence="4 5">
    <name type="scientific">Hydra vulgaris</name>
    <name type="common">Hydra</name>
    <name type="synonym">Hydra attenuata</name>
    <dbReference type="NCBI Taxonomy" id="6087"/>
    <lineage>
        <taxon>Eukaryota</taxon>
        <taxon>Metazoa</taxon>
        <taxon>Cnidaria</taxon>
        <taxon>Hydrozoa</taxon>
        <taxon>Hydroidolina</taxon>
        <taxon>Anthoathecata</taxon>
        <taxon>Aplanulata</taxon>
        <taxon>Hydridae</taxon>
        <taxon>Hydra</taxon>
    </lineage>
</organism>
<feature type="signal peptide" evidence="2">
    <location>
        <begin position="1"/>
        <end position="17"/>
    </location>
</feature>
<dbReference type="InterPro" id="IPR016186">
    <property type="entry name" value="C-type_lectin-like/link_sf"/>
</dbReference>
<keyword evidence="1" id="KW-1015">Disulfide bond</keyword>
<proteinExistence type="predicted"/>
<reference evidence="5" key="1">
    <citation type="submission" date="2025-08" db="UniProtKB">
        <authorList>
            <consortium name="RefSeq"/>
        </authorList>
    </citation>
    <scope>IDENTIFICATION</scope>
</reference>
<dbReference type="Proteomes" id="UP001652625">
    <property type="component" value="Chromosome 04"/>
</dbReference>
<dbReference type="InterPro" id="IPR018378">
    <property type="entry name" value="C-type_lectin_CS"/>
</dbReference>
<dbReference type="Gene3D" id="3.10.100.10">
    <property type="entry name" value="Mannose-Binding Protein A, subunit A"/>
    <property type="match status" value="2"/>
</dbReference>
<dbReference type="InterPro" id="IPR001304">
    <property type="entry name" value="C-type_lectin-like"/>
</dbReference>
<gene>
    <name evidence="5" type="primary">LOC100201142</name>
</gene>
<dbReference type="InterPro" id="IPR050111">
    <property type="entry name" value="C-type_lectin/snaclec_domain"/>
</dbReference>
<protein>
    <submittedName>
        <fullName evidence="5">Macrophage mannose receptor 1</fullName>
    </submittedName>
</protein>
<feature type="domain" description="C-type lectin" evidence="3">
    <location>
        <begin position="181"/>
        <end position="298"/>
    </location>
</feature>
<keyword evidence="4" id="KW-1185">Reference proteome</keyword>
<evidence type="ECO:0000256" key="1">
    <source>
        <dbReference type="ARBA" id="ARBA00023157"/>
    </source>
</evidence>
<sequence>MIVILVMVGAFVAGIDTILNPCESEDWKYYKSYCYWSSSYHPNPLLRKTNWFNAARECRKKNADLVSIHNRDENDIVYKMNMCADSWIGLIMIDYNLKTIKTGWEWLDSTEQKYLNWNSGYPRREYYECNFMSMSNNDGEWVNNLHCGNVRNFYVCKTKAKFNLNVTIIKPNLCDRGWIAVGSKCYMINMTKVDYFESRIQCQLQKGKLVTLHNSKEESDLTKAFDGCDTPWIGLENVDPSKVGENIGWKWSDGSLVDYQNWKDNGITRDQTKQCGILQRGKKWDNVPCWELHPFVCERVKDNPSLPNKIH</sequence>
<dbReference type="GeneID" id="100201142"/>
<dbReference type="PROSITE" id="PS00615">
    <property type="entry name" value="C_TYPE_LECTIN_1"/>
    <property type="match status" value="1"/>
</dbReference>
<dbReference type="SUPFAM" id="SSF56436">
    <property type="entry name" value="C-type lectin-like"/>
    <property type="match status" value="2"/>
</dbReference>
<dbReference type="SMART" id="SM00034">
    <property type="entry name" value="CLECT"/>
    <property type="match status" value="2"/>
</dbReference>
<dbReference type="PROSITE" id="PS50041">
    <property type="entry name" value="C_TYPE_LECTIN_2"/>
    <property type="match status" value="2"/>
</dbReference>
<feature type="chain" id="PRO_5046691730" evidence="2">
    <location>
        <begin position="18"/>
        <end position="311"/>
    </location>
</feature>
<accession>A0ABM4BQU1</accession>
<keyword evidence="2" id="KW-0732">Signal</keyword>
<evidence type="ECO:0000313" key="4">
    <source>
        <dbReference type="Proteomes" id="UP001652625"/>
    </source>
</evidence>
<evidence type="ECO:0000256" key="2">
    <source>
        <dbReference type="SAM" id="SignalP"/>
    </source>
</evidence>
<evidence type="ECO:0000259" key="3">
    <source>
        <dbReference type="PROSITE" id="PS50041"/>
    </source>
</evidence>
<dbReference type="PANTHER" id="PTHR22803">
    <property type="entry name" value="MANNOSE, PHOSPHOLIPASE, LECTIN RECEPTOR RELATED"/>
    <property type="match status" value="1"/>
</dbReference>
<feature type="domain" description="C-type lectin" evidence="3">
    <location>
        <begin position="30"/>
        <end position="141"/>
    </location>
</feature>
<keyword evidence="5" id="KW-0675">Receptor</keyword>
<dbReference type="InterPro" id="IPR016187">
    <property type="entry name" value="CTDL_fold"/>
</dbReference>